<dbReference type="Proteomes" id="UP001165065">
    <property type="component" value="Unassembled WGS sequence"/>
</dbReference>
<evidence type="ECO:0000256" key="1">
    <source>
        <dbReference type="SAM" id="MobiDB-lite"/>
    </source>
</evidence>
<proteinExistence type="predicted"/>
<dbReference type="EMBL" id="BRYA01000396">
    <property type="protein sequence ID" value="GMI48421.1"/>
    <property type="molecule type" value="Genomic_DNA"/>
</dbReference>
<feature type="compositionally biased region" description="Low complexity" evidence="1">
    <location>
        <begin position="120"/>
        <end position="146"/>
    </location>
</feature>
<reference evidence="3" key="1">
    <citation type="journal article" date="2023" name="Commun. Biol.">
        <title>Genome analysis of Parmales, the sister group of diatoms, reveals the evolutionary specialization of diatoms from phago-mixotrophs to photoautotrophs.</title>
        <authorList>
            <person name="Ban H."/>
            <person name="Sato S."/>
            <person name="Yoshikawa S."/>
            <person name="Yamada K."/>
            <person name="Nakamura Y."/>
            <person name="Ichinomiya M."/>
            <person name="Sato N."/>
            <person name="Blanc-Mathieu R."/>
            <person name="Endo H."/>
            <person name="Kuwata A."/>
            <person name="Ogata H."/>
        </authorList>
    </citation>
    <scope>NUCLEOTIDE SEQUENCE [LARGE SCALE GENOMIC DNA]</scope>
</reference>
<feature type="region of interest" description="Disordered" evidence="1">
    <location>
        <begin position="111"/>
        <end position="146"/>
    </location>
</feature>
<evidence type="ECO:0000313" key="2">
    <source>
        <dbReference type="EMBL" id="GMI48421.1"/>
    </source>
</evidence>
<name>A0A9W7GMH5_9STRA</name>
<dbReference type="AlphaFoldDB" id="A0A9W7GMH5"/>
<protein>
    <submittedName>
        <fullName evidence="2">Uncharacterized protein</fullName>
    </submittedName>
</protein>
<accession>A0A9W7GMH5</accession>
<sequence length="146" mass="15566">MDSELASVKAHSSDGIANPLFHHRWPMPAPLAEAGMTQGEWKALLDAGDKAVVFKWGCYTICCFMCFAHHTDIKPRAKKFVEELNSGSVAGAALPAGIVARYQMQKEDFTVTTGGGLSGPCSRPPASWSPSSSPSARRPSAHAPPQ</sequence>
<evidence type="ECO:0000313" key="3">
    <source>
        <dbReference type="Proteomes" id="UP001165065"/>
    </source>
</evidence>
<gene>
    <name evidence="2" type="ORF">TrCOL_g4152</name>
</gene>
<dbReference type="OrthoDB" id="10280433at2759"/>
<comment type="caution">
    <text evidence="2">The sequence shown here is derived from an EMBL/GenBank/DDBJ whole genome shotgun (WGS) entry which is preliminary data.</text>
</comment>
<keyword evidence="3" id="KW-1185">Reference proteome</keyword>
<organism evidence="2 3">
    <name type="scientific">Triparma columacea</name>
    <dbReference type="NCBI Taxonomy" id="722753"/>
    <lineage>
        <taxon>Eukaryota</taxon>
        <taxon>Sar</taxon>
        <taxon>Stramenopiles</taxon>
        <taxon>Ochrophyta</taxon>
        <taxon>Bolidophyceae</taxon>
        <taxon>Parmales</taxon>
        <taxon>Triparmaceae</taxon>
        <taxon>Triparma</taxon>
    </lineage>
</organism>